<evidence type="ECO:0000313" key="4">
    <source>
        <dbReference type="EMBL" id="WOK06475.1"/>
    </source>
</evidence>
<dbReference type="InterPro" id="IPR003658">
    <property type="entry name" value="Anti-sigma_ant"/>
</dbReference>
<dbReference type="EMBL" id="CP136051">
    <property type="protein sequence ID" value="WOK06475.1"/>
    <property type="molecule type" value="Genomic_DNA"/>
</dbReference>
<dbReference type="PROSITE" id="PS50801">
    <property type="entry name" value="STAS"/>
    <property type="match status" value="1"/>
</dbReference>
<dbReference type="RefSeq" id="WP_317489196.1">
    <property type="nucleotide sequence ID" value="NZ_CP136051.1"/>
</dbReference>
<dbReference type="NCBIfam" id="TIGR00377">
    <property type="entry name" value="ant_ant_sig"/>
    <property type="match status" value="1"/>
</dbReference>
<sequence length="114" mass="12510">MIEISTAEDKEYVCISVGGEVDASSSIQLDTTIQNAVSDGYKKIMIDCSGLNYISSAGLGVFMSYIQELEIKEINMVIFGLQDKVFHVFQILGLDQLLKIVDDEKSAKGLLNVI</sequence>
<comment type="similarity">
    <text evidence="1 2">Belongs to the anti-sigma-factor antagonist family.</text>
</comment>
<evidence type="ECO:0000313" key="5">
    <source>
        <dbReference type="Proteomes" id="UP001302349"/>
    </source>
</evidence>
<dbReference type="PANTHER" id="PTHR33495:SF2">
    <property type="entry name" value="ANTI-SIGMA FACTOR ANTAGONIST TM_1081-RELATED"/>
    <property type="match status" value="1"/>
</dbReference>
<evidence type="ECO:0000256" key="1">
    <source>
        <dbReference type="ARBA" id="ARBA00009013"/>
    </source>
</evidence>
<name>A0ABZ0IR76_9BACT</name>
<dbReference type="InterPro" id="IPR002645">
    <property type="entry name" value="STAS_dom"/>
</dbReference>
<dbReference type="CDD" id="cd07043">
    <property type="entry name" value="STAS_anti-anti-sigma_factors"/>
    <property type="match status" value="1"/>
</dbReference>
<protein>
    <recommendedName>
        <fullName evidence="2">Anti-sigma factor antagonist</fullName>
    </recommendedName>
</protein>
<evidence type="ECO:0000256" key="2">
    <source>
        <dbReference type="RuleBase" id="RU003749"/>
    </source>
</evidence>
<dbReference type="SUPFAM" id="SSF52091">
    <property type="entry name" value="SpoIIaa-like"/>
    <property type="match status" value="1"/>
</dbReference>
<reference evidence="4 5" key="1">
    <citation type="journal article" date="2023" name="Microbiol. Resour. Announc.">
        <title>Complete Genome Sequence of Imperialibacter roseus strain P4T.</title>
        <authorList>
            <person name="Tizabi D.R."/>
            <person name="Bachvaroff T."/>
            <person name="Hill R.T."/>
        </authorList>
    </citation>
    <scope>NUCLEOTIDE SEQUENCE [LARGE SCALE GENOMIC DNA]</scope>
    <source>
        <strain evidence="4 5">P4T</strain>
    </source>
</reference>
<proteinExistence type="inferred from homology"/>
<dbReference type="Gene3D" id="3.30.750.24">
    <property type="entry name" value="STAS domain"/>
    <property type="match status" value="1"/>
</dbReference>
<dbReference type="Pfam" id="PF01740">
    <property type="entry name" value="STAS"/>
    <property type="match status" value="1"/>
</dbReference>
<dbReference type="InterPro" id="IPR036513">
    <property type="entry name" value="STAS_dom_sf"/>
</dbReference>
<dbReference type="PANTHER" id="PTHR33495">
    <property type="entry name" value="ANTI-SIGMA FACTOR ANTAGONIST TM_1081-RELATED-RELATED"/>
    <property type="match status" value="1"/>
</dbReference>
<dbReference type="Proteomes" id="UP001302349">
    <property type="component" value="Chromosome"/>
</dbReference>
<gene>
    <name evidence="4" type="ORF">RT717_25705</name>
</gene>
<keyword evidence="5" id="KW-1185">Reference proteome</keyword>
<feature type="domain" description="STAS" evidence="3">
    <location>
        <begin position="2"/>
        <end position="114"/>
    </location>
</feature>
<organism evidence="4 5">
    <name type="scientific">Imperialibacter roseus</name>
    <dbReference type="NCBI Taxonomy" id="1324217"/>
    <lineage>
        <taxon>Bacteria</taxon>
        <taxon>Pseudomonadati</taxon>
        <taxon>Bacteroidota</taxon>
        <taxon>Cytophagia</taxon>
        <taxon>Cytophagales</taxon>
        <taxon>Flammeovirgaceae</taxon>
        <taxon>Imperialibacter</taxon>
    </lineage>
</organism>
<evidence type="ECO:0000259" key="3">
    <source>
        <dbReference type="PROSITE" id="PS50801"/>
    </source>
</evidence>
<accession>A0ABZ0IR76</accession>